<dbReference type="PANTHER" id="PTHR23349:SF111">
    <property type="entry name" value="BHLH DOMAIN-CONTAINING PROTEIN"/>
    <property type="match status" value="1"/>
</dbReference>
<organism evidence="3 4">
    <name type="scientific">Mesorhabditis belari</name>
    <dbReference type="NCBI Taxonomy" id="2138241"/>
    <lineage>
        <taxon>Eukaryota</taxon>
        <taxon>Metazoa</taxon>
        <taxon>Ecdysozoa</taxon>
        <taxon>Nematoda</taxon>
        <taxon>Chromadorea</taxon>
        <taxon>Rhabditida</taxon>
        <taxon>Rhabditina</taxon>
        <taxon>Rhabditomorpha</taxon>
        <taxon>Rhabditoidea</taxon>
        <taxon>Rhabditidae</taxon>
        <taxon>Mesorhabditinae</taxon>
        <taxon>Mesorhabditis</taxon>
    </lineage>
</organism>
<dbReference type="GO" id="GO:0046983">
    <property type="term" value="F:protein dimerization activity"/>
    <property type="evidence" value="ECO:0007669"/>
    <property type="project" value="InterPro"/>
</dbReference>
<dbReference type="GO" id="GO:0000981">
    <property type="term" value="F:DNA-binding transcription factor activity, RNA polymerase II-specific"/>
    <property type="evidence" value="ECO:0007669"/>
    <property type="project" value="TreeGrafter"/>
</dbReference>
<proteinExistence type="predicted"/>
<dbReference type="InterPro" id="IPR050283">
    <property type="entry name" value="E-box_TF_Regulators"/>
</dbReference>
<accession>A0AAF3EP29</accession>
<keyword evidence="3" id="KW-1185">Reference proteome</keyword>
<dbReference type="InterPro" id="IPR011598">
    <property type="entry name" value="bHLH_dom"/>
</dbReference>
<evidence type="ECO:0000259" key="2">
    <source>
        <dbReference type="PROSITE" id="PS50888"/>
    </source>
</evidence>
<feature type="region of interest" description="Disordered" evidence="1">
    <location>
        <begin position="1"/>
        <end position="20"/>
    </location>
</feature>
<dbReference type="SUPFAM" id="SSF47459">
    <property type="entry name" value="HLH, helix-loop-helix DNA-binding domain"/>
    <property type="match status" value="1"/>
</dbReference>
<dbReference type="SMART" id="SM00353">
    <property type="entry name" value="HLH"/>
    <property type="match status" value="1"/>
</dbReference>
<dbReference type="InterPro" id="IPR036638">
    <property type="entry name" value="HLH_DNA-bd_sf"/>
</dbReference>
<dbReference type="CDD" id="cd11390">
    <property type="entry name" value="bHLH_TS"/>
    <property type="match status" value="1"/>
</dbReference>
<name>A0AAF3EP29_9BILA</name>
<dbReference type="PROSITE" id="PS50888">
    <property type="entry name" value="BHLH"/>
    <property type="match status" value="1"/>
</dbReference>
<protein>
    <recommendedName>
        <fullName evidence="2">BHLH domain-containing protein</fullName>
    </recommendedName>
</protein>
<feature type="compositionally biased region" description="Low complexity" evidence="1">
    <location>
        <begin position="8"/>
        <end position="18"/>
    </location>
</feature>
<sequence>MSLEVDESTPSTSSPSPTKAEEFPCFSFHSNETMGKLGNFEITESLLSQLFTADLLQKIYAEQVHTLATALINFTQGTQMVDSGKLKDLEATSNPIEIEEKQKPKNMEITSSSKYSTNQNRIMANERERLRVQSIGKMLTELRECLPCASPRLSKISVLRLAIHYIAYLAALVDESEEAEIHKERFLKTLDAQTRSDKRTAHRSLWLS</sequence>
<dbReference type="GO" id="GO:0032502">
    <property type="term" value="P:developmental process"/>
    <property type="evidence" value="ECO:0007669"/>
    <property type="project" value="TreeGrafter"/>
</dbReference>
<reference evidence="4" key="1">
    <citation type="submission" date="2024-02" db="UniProtKB">
        <authorList>
            <consortium name="WormBaseParasite"/>
        </authorList>
    </citation>
    <scope>IDENTIFICATION</scope>
</reference>
<feature type="domain" description="BHLH" evidence="2">
    <location>
        <begin position="119"/>
        <end position="169"/>
    </location>
</feature>
<evidence type="ECO:0000313" key="3">
    <source>
        <dbReference type="Proteomes" id="UP000887575"/>
    </source>
</evidence>
<dbReference type="GO" id="GO:0000977">
    <property type="term" value="F:RNA polymerase II transcription regulatory region sequence-specific DNA binding"/>
    <property type="evidence" value="ECO:0007669"/>
    <property type="project" value="TreeGrafter"/>
</dbReference>
<dbReference type="Gene3D" id="4.10.280.10">
    <property type="entry name" value="Helix-loop-helix DNA-binding domain"/>
    <property type="match status" value="1"/>
</dbReference>
<evidence type="ECO:0000313" key="4">
    <source>
        <dbReference type="WBParaSite" id="MBELARI_LOCUS15827"/>
    </source>
</evidence>
<dbReference type="PANTHER" id="PTHR23349">
    <property type="entry name" value="BASIC HELIX-LOOP-HELIX TRANSCRIPTION FACTOR, TWIST"/>
    <property type="match status" value="1"/>
</dbReference>
<dbReference type="WBParaSite" id="MBELARI_LOCUS15827">
    <property type="protein sequence ID" value="MBELARI_LOCUS15827"/>
    <property type="gene ID" value="MBELARI_LOCUS15827"/>
</dbReference>
<dbReference type="AlphaFoldDB" id="A0AAF3EP29"/>
<dbReference type="Proteomes" id="UP000887575">
    <property type="component" value="Unassembled WGS sequence"/>
</dbReference>
<evidence type="ECO:0000256" key="1">
    <source>
        <dbReference type="SAM" id="MobiDB-lite"/>
    </source>
</evidence>
<dbReference type="Pfam" id="PF00010">
    <property type="entry name" value="HLH"/>
    <property type="match status" value="1"/>
</dbReference>